<keyword evidence="1" id="KW-0732">Signal</keyword>
<accession>A0A1I4ZVD3</accession>
<dbReference type="OrthoDB" id="9792366at2"/>
<dbReference type="RefSeq" id="WP_092409801.1">
    <property type="nucleotide sequence ID" value="NZ_FOVF01000029.1"/>
</dbReference>
<protein>
    <submittedName>
        <fullName evidence="2">Uncharacterized protein</fullName>
    </submittedName>
</protein>
<name>A0A1I4ZVD3_9GAMM</name>
<dbReference type="AlphaFoldDB" id="A0A1I4ZVD3"/>
<proteinExistence type="predicted"/>
<gene>
    <name evidence="2" type="ORF">SAMN05216289_12940</name>
</gene>
<dbReference type="Proteomes" id="UP000198575">
    <property type="component" value="Unassembled WGS sequence"/>
</dbReference>
<evidence type="ECO:0000256" key="1">
    <source>
        <dbReference type="SAM" id="SignalP"/>
    </source>
</evidence>
<organism evidence="2 3">
    <name type="scientific">Dokdonella immobilis</name>
    <dbReference type="NCBI Taxonomy" id="578942"/>
    <lineage>
        <taxon>Bacteria</taxon>
        <taxon>Pseudomonadati</taxon>
        <taxon>Pseudomonadota</taxon>
        <taxon>Gammaproteobacteria</taxon>
        <taxon>Lysobacterales</taxon>
        <taxon>Rhodanobacteraceae</taxon>
        <taxon>Dokdonella</taxon>
    </lineage>
</organism>
<evidence type="ECO:0000313" key="2">
    <source>
        <dbReference type="EMBL" id="SFN54225.1"/>
    </source>
</evidence>
<dbReference type="STRING" id="578942.SAMN05216289_12940"/>
<dbReference type="EMBL" id="FOVF01000029">
    <property type="protein sequence ID" value="SFN54225.1"/>
    <property type="molecule type" value="Genomic_DNA"/>
</dbReference>
<sequence>MLATLGKPLVALALTALLGGATVVLAHDNEPAADCVTATQSATQATLRDLWIGHIFWVRNVALETMAHDDAAAKVAEGEVVANARQIAASIEPFYGKAGSDALMNLLVEHYGAVKAHIDATDAADKDKQAAAAKSLTDNAGHIADFLSGANPNLPRATVVSLFVGHGAHHMSQDQQIKDRQFAQEAKTWAAMREHMYVIADALTGAIAKQFPDKFN</sequence>
<evidence type="ECO:0000313" key="3">
    <source>
        <dbReference type="Proteomes" id="UP000198575"/>
    </source>
</evidence>
<reference evidence="2 3" key="1">
    <citation type="submission" date="2016-10" db="EMBL/GenBank/DDBJ databases">
        <authorList>
            <person name="de Groot N.N."/>
        </authorList>
    </citation>
    <scope>NUCLEOTIDE SEQUENCE [LARGE SCALE GENOMIC DNA]</scope>
    <source>
        <strain evidence="2 3">CGMCC 1.7659</strain>
    </source>
</reference>
<keyword evidence="3" id="KW-1185">Reference proteome</keyword>
<feature type="chain" id="PRO_5011762395" evidence="1">
    <location>
        <begin position="27"/>
        <end position="216"/>
    </location>
</feature>
<feature type="signal peptide" evidence="1">
    <location>
        <begin position="1"/>
        <end position="26"/>
    </location>
</feature>